<dbReference type="Proteomes" id="UP000527315">
    <property type="component" value="Unassembled WGS sequence"/>
</dbReference>
<protein>
    <recommendedName>
        <fullName evidence="10">Polysaccharide biosynthesis protein</fullName>
    </recommendedName>
</protein>
<proteinExistence type="predicted"/>
<dbReference type="PANTHER" id="PTHR12154">
    <property type="entry name" value="GLYCOSYL TRANSFERASE-RELATED"/>
    <property type="match status" value="1"/>
</dbReference>
<name>A0A7J4KVN1_9ARCH</name>
<dbReference type="GO" id="GO:0006488">
    <property type="term" value="P:dolichol-linked oligosaccharide biosynthetic process"/>
    <property type="evidence" value="ECO:0007669"/>
    <property type="project" value="InterPro"/>
</dbReference>
<evidence type="ECO:0000256" key="2">
    <source>
        <dbReference type="ARBA" id="ARBA00022692"/>
    </source>
</evidence>
<dbReference type="EMBL" id="JAGVWB010000005">
    <property type="protein sequence ID" value="MBS3057906.1"/>
    <property type="molecule type" value="Genomic_DNA"/>
</dbReference>
<keyword evidence="4" id="KW-1133">Transmembrane helix</keyword>
<dbReference type="SUPFAM" id="SSF53756">
    <property type="entry name" value="UDP-Glycosyltransferase/glycogen phosphorylase"/>
    <property type="match status" value="1"/>
</dbReference>
<dbReference type="Pfam" id="PF08660">
    <property type="entry name" value="Alg14"/>
    <property type="match status" value="1"/>
</dbReference>
<dbReference type="Proteomes" id="UP000680185">
    <property type="component" value="Unassembled WGS sequence"/>
</dbReference>
<dbReference type="InterPro" id="IPR013969">
    <property type="entry name" value="Oligosacch_biosynth_Alg14"/>
</dbReference>
<evidence type="ECO:0000313" key="8">
    <source>
        <dbReference type="EMBL" id="MBS3057906.1"/>
    </source>
</evidence>
<evidence type="ECO:0000256" key="5">
    <source>
        <dbReference type="ARBA" id="ARBA00023136"/>
    </source>
</evidence>
<evidence type="ECO:0000313" key="9">
    <source>
        <dbReference type="Proteomes" id="UP000527315"/>
    </source>
</evidence>
<evidence type="ECO:0000313" key="6">
    <source>
        <dbReference type="EMBL" id="HIH21458.1"/>
    </source>
</evidence>
<sequence>MRKKPKLCLACSAGGHLQEMLQLKPVYSRFEHFFFTFKRADSESLSKKEKVYFAERPARNPFSTLQTFAQAWKVLEREKPDAIISTGADVAVPMLIAGKLKGARIVFIESFCRPSKPSVSGRIAYLLSDLFIVQWKKVRKFYPKAVFGGSIF</sequence>
<keyword evidence="3" id="KW-0256">Endoplasmic reticulum</keyword>
<reference evidence="7" key="1">
    <citation type="journal article" date="2020" name="bioRxiv">
        <title>A rank-normalized archaeal taxonomy based on genome phylogeny resolves widespread incomplete and uneven classifications.</title>
        <authorList>
            <person name="Rinke C."/>
            <person name="Chuvochina M."/>
            <person name="Mussig A.J."/>
            <person name="Chaumeil P.-A."/>
            <person name="Waite D.W."/>
            <person name="Whitman W.B."/>
            <person name="Parks D.H."/>
            <person name="Hugenholtz P."/>
        </authorList>
    </citation>
    <scope>NUCLEOTIDE SEQUENCE</scope>
    <source>
        <strain evidence="7">UBA10036</strain>
        <strain evidence="6">UBA10191</strain>
    </source>
</reference>
<dbReference type="EMBL" id="DUFW01000032">
    <property type="protein sequence ID" value="HIH21458.1"/>
    <property type="molecule type" value="Genomic_DNA"/>
</dbReference>
<evidence type="ECO:0000256" key="4">
    <source>
        <dbReference type="ARBA" id="ARBA00022989"/>
    </source>
</evidence>
<dbReference type="AlphaFoldDB" id="A0A7J4KVN1"/>
<gene>
    <name evidence="6" type="ORF">HA222_02210</name>
    <name evidence="7" type="ORF">HA227_02905</name>
    <name evidence="8" type="ORF">J4478_00720</name>
</gene>
<keyword evidence="5" id="KW-0472">Membrane</keyword>
<evidence type="ECO:0000313" key="7">
    <source>
        <dbReference type="EMBL" id="HIH33179.1"/>
    </source>
</evidence>
<dbReference type="NCBIfam" id="NF041549">
    <property type="entry name" value="PssD"/>
    <property type="match status" value="1"/>
</dbReference>
<evidence type="ECO:0008006" key="10">
    <source>
        <dbReference type="Google" id="ProtNLM"/>
    </source>
</evidence>
<dbReference type="EMBL" id="DUFJ01000068">
    <property type="protein sequence ID" value="HIH33179.1"/>
    <property type="molecule type" value="Genomic_DNA"/>
</dbReference>
<reference evidence="8" key="3">
    <citation type="submission" date="2021-05" db="EMBL/GenBank/DDBJ databases">
        <title>Protein family content uncovers lineage relationships and bacterial pathway maintenance mechanisms in DPANN archaea.</title>
        <authorList>
            <person name="Castelle C.J."/>
            <person name="Meheust R."/>
            <person name="Jaffe A.L."/>
            <person name="Seitz K."/>
            <person name="Gong X."/>
            <person name="Baker B.J."/>
            <person name="Banfield J.F."/>
        </authorList>
    </citation>
    <scope>NUCLEOTIDE SEQUENCE</scope>
    <source>
        <strain evidence="8">RIFCSPLOWO2_01_FULL_43_13</strain>
    </source>
</reference>
<accession>A0A7J4KVN1</accession>
<keyword evidence="2" id="KW-0812">Transmembrane</keyword>
<evidence type="ECO:0000256" key="1">
    <source>
        <dbReference type="ARBA" id="ARBA00004389"/>
    </source>
</evidence>
<dbReference type="PANTHER" id="PTHR12154:SF4">
    <property type="entry name" value="UDP-N-ACETYLGLUCOSAMINE TRANSFERASE SUBUNIT ALG14 HOMOLOG"/>
    <property type="match status" value="1"/>
</dbReference>
<dbReference type="Proteomes" id="UP000590964">
    <property type="component" value="Unassembled WGS sequence"/>
</dbReference>
<organism evidence="7 9">
    <name type="scientific">Candidatus Iainarchaeum sp</name>
    <dbReference type="NCBI Taxonomy" id="3101447"/>
    <lineage>
        <taxon>Archaea</taxon>
        <taxon>Candidatus Iainarchaeota</taxon>
        <taxon>Candidatus Iainarchaeia</taxon>
        <taxon>Candidatus Iainarchaeales</taxon>
        <taxon>Candidatus Iainarchaeaceae</taxon>
        <taxon>Candidatus Iainarchaeum</taxon>
    </lineage>
</organism>
<comment type="subcellular location">
    <subcellularLocation>
        <location evidence="1">Endoplasmic reticulum membrane</location>
        <topology evidence="1">Single-pass membrane protein</topology>
    </subcellularLocation>
</comment>
<dbReference type="Gene3D" id="3.40.50.2000">
    <property type="entry name" value="Glycogen Phosphorylase B"/>
    <property type="match status" value="1"/>
</dbReference>
<reference evidence="8" key="2">
    <citation type="submission" date="2021-03" db="EMBL/GenBank/DDBJ databases">
        <authorList>
            <person name="Jaffe A."/>
        </authorList>
    </citation>
    <scope>NUCLEOTIDE SEQUENCE</scope>
    <source>
        <strain evidence="8">RIFCSPLOWO2_01_FULL_43_13</strain>
    </source>
</reference>
<comment type="caution">
    <text evidence="7">The sequence shown here is derived from an EMBL/GenBank/DDBJ whole genome shotgun (WGS) entry which is preliminary data.</text>
</comment>
<evidence type="ECO:0000256" key="3">
    <source>
        <dbReference type="ARBA" id="ARBA00022824"/>
    </source>
</evidence>
<dbReference type="GO" id="GO:0004577">
    <property type="term" value="F:N-acetylglucosaminyldiphosphodolichol N-acetylglucosaminyltransferase activity"/>
    <property type="evidence" value="ECO:0007669"/>
    <property type="project" value="TreeGrafter"/>
</dbReference>